<evidence type="ECO:0000259" key="1">
    <source>
        <dbReference type="Pfam" id="PF06985"/>
    </source>
</evidence>
<sequence>MSGTLTTCATCEQIIEFSNAGTERDHIILGSVSSLVDTECPHRRWITKFDPDGPAIQNVSEFKISMFKRASSIVLRLSRDGTGSLGRRFEFVHEKNDEYPNSRRARILDPIWIDEEIILNWKDLCNKHHGTACEHPKKLTRMDAIQPTWLIDTVAGCLVPGREHSRFVTLSYIRGETVSFYSEKGNIDRLQESGVLSKGSVAEKLPMTIKNAIDVVRLIGERYLWVDILCIVQDDAEALQTELNSMARIYTTSCEFDPSNGRSHLGGITIVATDGIDANHGLRGFKGITPQRDFKQNVMSMGPPIKLIEHRNRIEKTNRFYHSRAWTHQEYLCAKRRIIFENGTVYWECSTSTWSEELIPDLPPYKVRTREPWECPDLFTTPTFPDMKNLICLLREFNQKTLTFPDDALAAFSGIQWGLSQIFEGGLLYGVPELFFEIGLMWNPIGFGERRHSTKKEASQLPSWSFLGWQVGACFTDDCEFETTSWKRAEYIKGVRKPVTTWYTMNHPKSTNRRQLQSTWYKYKILAEDITQAPLKGWMRTRFGWDCGDPAHLNTFAYSGDGQEYAYWHSNSPDRWYKYPVPVLDSKKQHPVQLQTQFLYCQTSRAFIHGVPDISTIAEKQSSSSSEFKDNANFTNIKLQDSNGEIVGFLTLMCESDRAHFTQHTTTGALVELVAISQGWFGVNTKSGEEEKEVKDWFPDHTTRQDCYHVLWVEWENGIAYRRGNGCVVKEVWEREREEDLLDLILG</sequence>
<proteinExistence type="predicted"/>
<dbReference type="PANTHER" id="PTHR33112">
    <property type="entry name" value="DOMAIN PROTEIN, PUTATIVE-RELATED"/>
    <property type="match status" value="1"/>
</dbReference>
<dbReference type="Proteomes" id="UP000308671">
    <property type="component" value="Unassembled WGS sequence"/>
</dbReference>
<organism evidence="2 3">
    <name type="scientific">Botrytis galanthina</name>
    <dbReference type="NCBI Taxonomy" id="278940"/>
    <lineage>
        <taxon>Eukaryota</taxon>
        <taxon>Fungi</taxon>
        <taxon>Dikarya</taxon>
        <taxon>Ascomycota</taxon>
        <taxon>Pezizomycotina</taxon>
        <taxon>Leotiomycetes</taxon>
        <taxon>Helotiales</taxon>
        <taxon>Sclerotiniaceae</taxon>
        <taxon>Botrytis</taxon>
    </lineage>
</organism>
<keyword evidence="3" id="KW-1185">Reference proteome</keyword>
<evidence type="ECO:0000313" key="3">
    <source>
        <dbReference type="Proteomes" id="UP000308671"/>
    </source>
</evidence>
<accession>A0A4S8R2C4</accession>
<dbReference type="Pfam" id="PF06985">
    <property type="entry name" value="HET"/>
    <property type="match status" value="1"/>
</dbReference>
<dbReference type="PANTHER" id="PTHR33112:SF1">
    <property type="entry name" value="HETEROKARYON INCOMPATIBILITY DOMAIN-CONTAINING PROTEIN"/>
    <property type="match status" value="1"/>
</dbReference>
<reference evidence="2 3" key="1">
    <citation type="submission" date="2017-12" db="EMBL/GenBank/DDBJ databases">
        <title>Comparative genomics of Botrytis spp.</title>
        <authorList>
            <person name="Valero-Jimenez C.A."/>
            <person name="Tapia P."/>
            <person name="Veloso J."/>
            <person name="Silva-Moreno E."/>
            <person name="Staats M."/>
            <person name="Valdes J.H."/>
            <person name="Van Kan J.A.L."/>
        </authorList>
    </citation>
    <scope>NUCLEOTIDE SEQUENCE [LARGE SCALE GENOMIC DNA]</scope>
    <source>
        <strain evidence="2 3">MUCL435</strain>
    </source>
</reference>
<name>A0A4S8R2C4_9HELO</name>
<comment type="caution">
    <text evidence="2">The sequence shown here is derived from an EMBL/GenBank/DDBJ whole genome shotgun (WGS) entry which is preliminary data.</text>
</comment>
<dbReference type="InterPro" id="IPR010730">
    <property type="entry name" value="HET"/>
</dbReference>
<dbReference type="AlphaFoldDB" id="A0A4S8R2C4"/>
<feature type="domain" description="Heterokaryon incompatibility" evidence="1">
    <location>
        <begin position="167"/>
        <end position="330"/>
    </location>
</feature>
<dbReference type="OrthoDB" id="5428863at2759"/>
<protein>
    <recommendedName>
        <fullName evidence="1">Heterokaryon incompatibility domain-containing protein</fullName>
    </recommendedName>
</protein>
<evidence type="ECO:0000313" key="2">
    <source>
        <dbReference type="EMBL" id="THV51918.1"/>
    </source>
</evidence>
<dbReference type="EMBL" id="PQXL01000095">
    <property type="protein sequence ID" value="THV51918.1"/>
    <property type="molecule type" value="Genomic_DNA"/>
</dbReference>
<gene>
    <name evidence="2" type="ORF">BGAL_0095g00340</name>
</gene>